<dbReference type="SUPFAM" id="SSF161093">
    <property type="entry name" value="MgtE membrane domain-like"/>
    <property type="match status" value="1"/>
</dbReference>
<evidence type="ECO:0000256" key="1">
    <source>
        <dbReference type="ARBA" id="ARBA00004141"/>
    </source>
</evidence>
<dbReference type="GO" id="GO:0008324">
    <property type="term" value="F:monoatomic cation transmembrane transporter activity"/>
    <property type="evidence" value="ECO:0007669"/>
    <property type="project" value="UniProtKB-UniRule"/>
</dbReference>
<keyword evidence="8" id="KW-0472">Membrane</keyword>
<keyword evidence="12" id="KW-1185">Reference proteome</keyword>
<sequence>CSPPSFGGLILSRTLSEQQYRGMAVLTPVICGVGGNLVAIQSSRISTYLHVRSTPGVLPLPMKGSCPRPWATFCSPEINSTSARVLLLLVVPGHLLFFYVIRLVEGPAVASSRTFVLLYLLASLVQVRTLTSARAHWVRPQALSPALGSHGLCSVAEAGLQLAILLPQPPELLGCQAWATGQADCDVLIQIMAEGVGQGL</sequence>
<keyword evidence="6" id="KW-1133">Transmembrane helix</keyword>
<reference evidence="11" key="1">
    <citation type="submission" date="2025-08" db="UniProtKB">
        <authorList>
            <consortium name="Ensembl"/>
        </authorList>
    </citation>
    <scope>IDENTIFICATION</scope>
</reference>
<evidence type="ECO:0000256" key="8">
    <source>
        <dbReference type="ARBA" id="ARBA00023136"/>
    </source>
</evidence>
<evidence type="ECO:0000313" key="11">
    <source>
        <dbReference type="Ensembl" id="ENSMMMP00000013472.1"/>
    </source>
</evidence>
<feature type="domain" description="SLC41A/MgtE integral membrane" evidence="10">
    <location>
        <begin position="27"/>
        <end position="127"/>
    </location>
</feature>
<evidence type="ECO:0000256" key="6">
    <source>
        <dbReference type="ARBA" id="ARBA00022989"/>
    </source>
</evidence>
<keyword evidence="7 9" id="KW-0406">Ion transport</keyword>
<evidence type="ECO:0000256" key="4">
    <source>
        <dbReference type="ARBA" id="ARBA00022692"/>
    </source>
</evidence>
<proteinExistence type="inferred from homology"/>
<dbReference type="PANTHER" id="PTHR16228:SF22">
    <property type="entry name" value="SOLUTE CARRIER FAMILY 41 MEMBER 3"/>
    <property type="match status" value="1"/>
</dbReference>
<dbReference type="InterPro" id="IPR045349">
    <property type="entry name" value="SLC41A1-3"/>
</dbReference>
<dbReference type="Proteomes" id="UP000694407">
    <property type="component" value="Unplaced"/>
</dbReference>
<dbReference type="GO" id="GO:0005886">
    <property type="term" value="C:plasma membrane"/>
    <property type="evidence" value="ECO:0007669"/>
    <property type="project" value="TreeGrafter"/>
</dbReference>
<keyword evidence="5 9" id="KW-0460">Magnesium</keyword>
<evidence type="ECO:0000259" key="10">
    <source>
        <dbReference type="Pfam" id="PF01769"/>
    </source>
</evidence>
<dbReference type="GO" id="GO:0015693">
    <property type="term" value="P:magnesium ion transport"/>
    <property type="evidence" value="ECO:0007669"/>
    <property type="project" value="UniProtKB-ARBA"/>
</dbReference>
<comment type="function">
    <text evidence="9">Acts as a magnesium transporter.</text>
</comment>
<evidence type="ECO:0000256" key="9">
    <source>
        <dbReference type="RuleBase" id="RU369007"/>
    </source>
</evidence>
<reference evidence="11" key="2">
    <citation type="submission" date="2025-09" db="UniProtKB">
        <authorList>
            <consortium name="Ensembl"/>
        </authorList>
    </citation>
    <scope>IDENTIFICATION</scope>
</reference>
<protein>
    <recommendedName>
        <fullName evidence="9">Solute carrier family 41 member</fullName>
    </recommendedName>
</protein>
<dbReference type="PANTHER" id="PTHR16228">
    <property type="entry name" value="DIVALENT CATION TRANSPORTER SOLUTE CARRIER FAMILY 41"/>
    <property type="match status" value="1"/>
</dbReference>
<dbReference type="Pfam" id="PF01769">
    <property type="entry name" value="MgtE"/>
    <property type="match status" value="1"/>
</dbReference>
<comment type="similarity">
    <text evidence="2 9">Belongs to the SLC41A transporter family.</text>
</comment>
<evidence type="ECO:0000256" key="7">
    <source>
        <dbReference type="ARBA" id="ARBA00023065"/>
    </source>
</evidence>
<dbReference type="GeneTree" id="ENSGT00950000183042"/>
<dbReference type="Gene3D" id="1.10.357.20">
    <property type="entry name" value="SLC41 divalent cation transporters, integral membrane domain"/>
    <property type="match status" value="1"/>
</dbReference>
<evidence type="ECO:0000256" key="5">
    <source>
        <dbReference type="ARBA" id="ARBA00022842"/>
    </source>
</evidence>
<dbReference type="InterPro" id="IPR036739">
    <property type="entry name" value="SLC41_membr_dom_sf"/>
</dbReference>
<organism evidence="11 12">
    <name type="scientific">Marmota marmota marmota</name>
    <name type="common">Alpine marmot</name>
    <dbReference type="NCBI Taxonomy" id="9994"/>
    <lineage>
        <taxon>Eukaryota</taxon>
        <taxon>Metazoa</taxon>
        <taxon>Chordata</taxon>
        <taxon>Craniata</taxon>
        <taxon>Vertebrata</taxon>
        <taxon>Euteleostomi</taxon>
        <taxon>Mammalia</taxon>
        <taxon>Eutheria</taxon>
        <taxon>Euarchontoglires</taxon>
        <taxon>Glires</taxon>
        <taxon>Rodentia</taxon>
        <taxon>Sciuromorpha</taxon>
        <taxon>Sciuridae</taxon>
        <taxon>Xerinae</taxon>
        <taxon>Marmotini</taxon>
        <taxon>Marmota</taxon>
    </lineage>
</organism>
<dbReference type="InterPro" id="IPR006667">
    <property type="entry name" value="SLC41_membr_dom"/>
</dbReference>
<keyword evidence="4" id="KW-0812">Transmembrane</keyword>
<name>A0A8C5ZDG7_MARMA</name>
<dbReference type="GO" id="GO:0022890">
    <property type="term" value="F:inorganic cation transmembrane transporter activity"/>
    <property type="evidence" value="ECO:0007669"/>
    <property type="project" value="UniProtKB-UniRule"/>
</dbReference>
<dbReference type="AlphaFoldDB" id="A0A8C5ZDG7"/>
<dbReference type="Ensembl" id="ENSMMMT00000015379.1">
    <property type="protein sequence ID" value="ENSMMMP00000013472.1"/>
    <property type="gene ID" value="ENSMMMG00000012008.1"/>
</dbReference>
<comment type="subcellular location">
    <subcellularLocation>
        <location evidence="1 9">Membrane</location>
        <topology evidence="1 9">Multi-pass membrane protein</topology>
    </subcellularLocation>
</comment>
<evidence type="ECO:0000313" key="12">
    <source>
        <dbReference type="Proteomes" id="UP000694407"/>
    </source>
</evidence>
<keyword evidence="3 9" id="KW-0813">Transport</keyword>
<evidence type="ECO:0000256" key="2">
    <source>
        <dbReference type="ARBA" id="ARBA00009749"/>
    </source>
</evidence>
<accession>A0A8C5ZDG7</accession>
<evidence type="ECO:0000256" key="3">
    <source>
        <dbReference type="ARBA" id="ARBA00022448"/>
    </source>
</evidence>